<dbReference type="InterPro" id="IPR005064">
    <property type="entry name" value="BUG"/>
</dbReference>
<dbReference type="RefSeq" id="WP_085463448.1">
    <property type="nucleotide sequence ID" value="NZ_FXBL01000004.1"/>
</dbReference>
<dbReference type="Pfam" id="PF03401">
    <property type="entry name" value="TctC"/>
    <property type="match status" value="1"/>
</dbReference>
<evidence type="ECO:0000313" key="2">
    <source>
        <dbReference type="EMBL" id="SMH32894.1"/>
    </source>
</evidence>
<gene>
    <name evidence="2" type="ORF">SAMN02982922_1349</name>
</gene>
<comment type="similarity">
    <text evidence="1">Belongs to the UPF0065 (bug) family.</text>
</comment>
<reference evidence="2 3" key="1">
    <citation type="submission" date="2017-04" db="EMBL/GenBank/DDBJ databases">
        <authorList>
            <person name="Afonso C.L."/>
            <person name="Miller P.J."/>
            <person name="Scott M.A."/>
            <person name="Spackman E."/>
            <person name="Goraichik I."/>
            <person name="Dimitrov K.M."/>
            <person name="Suarez D.L."/>
            <person name="Swayne D.E."/>
        </authorList>
    </citation>
    <scope>NUCLEOTIDE SEQUENCE [LARGE SCALE GENOMIC DNA]</scope>
    <source>
        <strain evidence="2 3">B5P</strain>
    </source>
</reference>
<dbReference type="EMBL" id="FXBL01000004">
    <property type="protein sequence ID" value="SMH32894.1"/>
    <property type="molecule type" value="Genomic_DNA"/>
</dbReference>
<dbReference type="Gene3D" id="3.40.190.10">
    <property type="entry name" value="Periplasmic binding protein-like II"/>
    <property type="match status" value="1"/>
</dbReference>
<protein>
    <submittedName>
        <fullName evidence="2">Tripartite-type tricarboxylate transporter, receptor component TctC</fullName>
    </submittedName>
</protein>
<name>A0A1X7N889_9HYPH</name>
<keyword evidence="2" id="KW-0675">Receptor</keyword>
<keyword evidence="3" id="KW-1185">Reference proteome</keyword>
<evidence type="ECO:0000313" key="3">
    <source>
        <dbReference type="Proteomes" id="UP000193083"/>
    </source>
</evidence>
<proteinExistence type="inferred from homology"/>
<dbReference type="PANTHER" id="PTHR42928:SF5">
    <property type="entry name" value="BLR1237 PROTEIN"/>
    <property type="match status" value="1"/>
</dbReference>
<dbReference type="Proteomes" id="UP000193083">
    <property type="component" value="Unassembled WGS sequence"/>
</dbReference>
<dbReference type="PANTHER" id="PTHR42928">
    <property type="entry name" value="TRICARBOXYLATE-BINDING PROTEIN"/>
    <property type="match status" value="1"/>
</dbReference>
<sequence length="325" mass="33448">MINRRELIALGGGALVVGATGIGRAAEWPSKQVTLISAYPPGGTSDVVARLVADVLTSKLGQQFVVENVAGAAGALAGSKLARSAPDGYTIMVSGSAPIAANKVVQKNLAYDPQVDFTPITIVAESPALLSASANAPAKTLQEIIAYAKANPGQVNIGNPGAGTKGHICAALIGQIAGVEINHIPYKGSSPLAADILGGHIHFSLDAPTNYLQHIKDGKIAGVAVTSAKRLGEIPDVKTVAEQGLDGYDQTLWFGAVGPKGMPKDIVDTIYITIKEWEATPEAQQKLTAIGVSAVANTPDEMADAITREIDAIRPLVEAGLVQPS</sequence>
<dbReference type="PIRSF" id="PIRSF017082">
    <property type="entry name" value="YflP"/>
    <property type="match status" value="1"/>
</dbReference>
<evidence type="ECO:0000256" key="1">
    <source>
        <dbReference type="ARBA" id="ARBA00006987"/>
    </source>
</evidence>
<organism evidence="2 3">
    <name type="scientific">Mesorhizobium australicum</name>
    <dbReference type="NCBI Taxonomy" id="536018"/>
    <lineage>
        <taxon>Bacteria</taxon>
        <taxon>Pseudomonadati</taxon>
        <taxon>Pseudomonadota</taxon>
        <taxon>Alphaproteobacteria</taxon>
        <taxon>Hyphomicrobiales</taxon>
        <taxon>Phyllobacteriaceae</taxon>
        <taxon>Mesorhizobium</taxon>
    </lineage>
</organism>
<dbReference type="AlphaFoldDB" id="A0A1X7N889"/>
<accession>A0A1X7N889</accession>
<dbReference type="SUPFAM" id="SSF53850">
    <property type="entry name" value="Periplasmic binding protein-like II"/>
    <property type="match status" value="1"/>
</dbReference>
<dbReference type="OrthoDB" id="8443386at2"/>
<dbReference type="CDD" id="cd07012">
    <property type="entry name" value="PBP2_Bug_TTT"/>
    <property type="match status" value="1"/>
</dbReference>
<dbReference type="InterPro" id="IPR042100">
    <property type="entry name" value="Bug_dom1"/>
</dbReference>
<dbReference type="Gene3D" id="3.40.190.150">
    <property type="entry name" value="Bordetella uptake gene, domain 1"/>
    <property type="match status" value="1"/>
</dbReference>